<dbReference type="STRING" id="333673.A0A3M0INC3"/>
<feature type="region of interest" description="Disordered" evidence="1">
    <location>
        <begin position="65"/>
        <end position="136"/>
    </location>
</feature>
<dbReference type="InterPro" id="IPR056243">
    <property type="entry name" value="TASOR_ab_dom"/>
</dbReference>
<name>A0A3M0INC3_HIRRU</name>
<dbReference type="PANTHER" id="PTHR16207">
    <property type="entry name" value="SET DOMAIN-CONTAINING PROTEIN"/>
    <property type="match status" value="1"/>
</dbReference>
<keyword evidence="5" id="KW-1185">Reference proteome</keyword>
<evidence type="ECO:0000313" key="4">
    <source>
        <dbReference type="EMBL" id="RMB90264.1"/>
    </source>
</evidence>
<evidence type="ECO:0000313" key="5">
    <source>
        <dbReference type="Proteomes" id="UP000269221"/>
    </source>
</evidence>
<gene>
    <name evidence="4" type="ORF">DUI87_33297</name>
</gene>
<organism evidence="4 5">
    <name type="scientific">Hirundo rustica rustica</name>
    <dbReference type="NCBI Taxonomy" id="333673"/>
    <lineage>
        <taxon>Eukaryota</taxon>
        <taxon>Metazoa</taxon>
        <taxon>Chordata</taxon>
        <taxon>Craniata</taxon>
        <taxon>Vertebrata</taxon>
        <taxon>Euteleostomi</taxon>
        <taxon>Archelosauria</taxon>
        <taxon>Archosauria</taxon>
        <taxon>Dinosauria</taxon>
        <taxon>Saurischia</taxon>
        <taxon>Theropoda</taxon>
        <taxon>Coelurosauria</taxon>
        <taxon>Aves</taxon>
        <taxon>Neognathae</taxon>
        <taxon>Neoaves</taxon>
        <taxon>Telluraves</taxon>
        <taxon>Australaves</taxon>
        <taxon>Passeriformes</taxon>
        <taxon>Sylvioidea</taxon>
        <taxon>Hirundinidae</taxon>
        <taxon>Hirundo</taxon>
    </lineage>
</organism>
<dbReference type="InterPro" id="IPR046432">
    <property type="entry name" value="TASOR"/>
</dbReference>
<evidence type="ECO:0000256" key="1">
    <source>
        <dbReference type="SAM" id="MobiDB-lite"/>
    </source>
</evidence>
<dbReference type="EMBL" id="QRBI01000252">
    <property type="protein sequence ID" value="RMB90264.1"/>
    <property type="molecule type" value="Genomic_DNA"/>
</dbReference>
<dbReference type="InterPro" id="IPR056242">
    <property type="entry name" value="PIN_TASOR"/>
</dbReference>
<feature type="domain" description="TASOR alpha/beta" evidence="2">
    <location>
        <begin position="141"/>
        <end position="209"/>
    </location>
</feature>
<proteinExistence type="predicted"/>
<evidence type="ECO:0000259" key="2">
    <source>
        <dbReference type="Pfam" id="PF23314"/>
    </source>
</evidence>
<accession>A0A3M0INC3</accession>
<dbReference type="Pfam" id="PF24630">
    <property type="entry name" value="PIN_TASOR"/>
    <property type="match status" value="1"/>
</dbReference>
<dbReference type="Pfam" id="PF23314">
    <property type="entry name" value="TASOR_alpha-beta"/>
    <property type="match status" value="1"/>
</dbReference>
<dbReference type="GO" id="GO:0005654">
    <property type="term" value="C:nucleoplasm"/>
    <property type="evidence" value="ECO:0007669"/>
    <property type="project" value="TreeGrafter"/>
</dbReference>
<feature type="compositionally biased region" description="Acidic residues" evidence="1">
    <location>
        <begin position="99"/>
        <end position="110"/>
    </location>
</feature>
<evidence type="ECO:0000259" key="3">
    <source>
        <dbReference type="Pfam" id="PF24630"/>
    </source>
</evidence>
<dbReference type="AlphaFoldDB" id="A0A3M0INC3"/>
<comment type="caution">
    <text evidence="4">The sequence shown here is derived from an EMBL/GenBank/DDBJ whole genome shotgun (WGS) entry which is preliminary data.</text>
</comment>
<dbReference type="OrthoDB" id="5960959at2759"/>
<feature type="domain" description="TASOR PIN" evidence="3">
    <location>
        <begin position="213"/>
        <end position="351"/>
    </location>
</feature>
<dbReference type="Proteomes" id="UP000269221">
    <property type="component" value="Unassembled WGS sequence"/>
</dbReference>
<sequence>MKLILHTWVALFYRKPGKLLSSSRKVVEHINPKKFVSINSSGAFPELSDDGRDCFGWRRAGKENARAFPADSQTDADGVPGAVDSTVSSSSGELLRGGEEEEEEEEEEEPSSTSCPESFSRPEPSGEKRDAGGGDAGGAALLKARGFVGTDPREFRGSQRLLVVVRNEDISSHIHTVPCLLELKRCPSVVFAGVDDPEEVTADTFQELFQAGGFVVSDEELLERVTLGQLKEVVKVLEELNRGGRWKWLLHHRESKKLRGDLRDDASAQRKRLLLRWCQGEELLEPLPFHACDAAAGARRLPCLLELQARRVHARFAVFLTENPDSGSRELLESKGILVADVSTFLGTVQELAAPFRRSYW</sequence>
<dbReference type="GO" id="GO:0045814">
    <property type="term" value="P:negative regulation of gene expression, epigenetic"/>
    <property type="evidence" value="ECO:0007669"/>
    <property type="project" value="InterPro"/>
</dbReference>
<reference evidence="4 5" key="1">
    <citation type="submission" date="2018-07" db="EMBL/GenBank/DDBJ databases">
        <title>A high quality draft genome assembly of the barn swallow (H. rustica rustica).</title>
        <authorList>
            <person name="Formenti G."/>
            <person name="Chiara M."/>
            <person name="Poveda L."/>
            <person name="Francoijs K.-J."/>
            <person name="Bonisoli-Alquati A."/>
            <person name="Canova L."/>
            <person name="Gianfranceschi L."/>
            <person name="Horner D.S."/>
            <person name="Saino N."/>
        </authorList>
    </citation>
    <scope>NUCLEOTIDE SEQUENCE [LARGE SCALE GENOMIC DNA]</scope>
    <source>
        <strain evidence="4">Chelidonia</strain>
        <tissue evidence="4">Blood</tissue>
    </source>
</reference>
<dbReference type="PANTHER" id="PTHR16207:SF10">
    <property type="entry name" value="PROTEIN TASOR 2"/>
    <property type="match status" value="1"/>
</dbReference>
<feature type="compositionally biased region" description="Low complexity" evidence="1">
    <location>
        <begin position="111"/>
        <end position="122"/>
    </location>
</feature>
<protein>
    <submittedName>
        <fullName evidence="4">Uncharacterized protein</fullName>
    </submittedName>
</protein>